<dbReference type="AlphaFoldDB" id="A0A0K2W6I0"/>
<accession>A0A0K2W6I0</accession>
<gene>
    <name evidence="1" type="ORF">MPL1032_70082</name>
</gene>
<proteinExistence type="predicted"/>
<organism evidence="1 2">
    <name type="scientific">Mesorhizobium plurifarium</name>
    <dbReference type="NCBI Taxonomy" id="69974"/>
    <lineage>
        <taxon>Bacteria</taxon>
        <taxon>Pseudomonadati</taxon>
        <taxon>Pseudomonadota</taxon>
        <taxon>Alphaproteobacteria</taxon>
        <taxon>Hyphomicrobiales</taxon>
        <taxon>Phyllobacteriaceae</taxon>
        <taxon>Mesorhizobium</taxon>
    </lineage>
</organism>
<evidence type="ECO:0000313" key="1">
    <source>
        <dbReference type="EMBL" id="CDX62826.1"/>
    </source>
</evidence>
<name>A0A0K2W6I0_MESPL</name>
<reference evidence="2" key="1">
    <citation type="submission" date="2014-08" db="EMBL/GenBank/DDBJ databases">
        <authorList>
            <person name="Edwards T."/>
        </authorList>
    </citation>
    <scope>NUCLEOTIDE SEQUENCE [LARGE SCALE GENOMIC DNA]</scope>
</reference>
<sequence length="157" mass="16773">MVEIISKRDGSRREDVAMKRLIEQNRATITRLADHISGGSYSAGKAPKPKPQAKGLIIHSVGSARPAVEASPSIRISLNGRVIMVDENSGRQLHHIGDLRSRDGSDVFVLATKANQYFSPVDEGIAAALADLDGGRLGPDYGEDQLAADIGNRLGMT</sequence>
<dbReference type="Proteomes" id="UP000182888">
    <property type="component" value="Unassembled WGS sequence"/>
</dbReference>
<evidence type="ECO:0000313" key="2">
    <source>
        <dbReference type="Proteomes" id="UP000182888"/>
    </source>
</evidence>
<protein>
    <submittedName>
        <fullName evidence="1">Uncharacterized protein</fullName>
    </submittedName>
</protein>
<dbReference type="EMBL" id="CCND01000050">
    <property type="protein sequence ID" value="CDX62826.1"/>
    <property type="molecule type" value="Genomic_DNA"/>
</dbReference>